<keyword evidence="2" id="KW-1185">Reference proteome</keyword>
<organism evidence="1 2">
    <name type="scientific">Enterococcus rivorum</name>
    <dbReference type="NCBI Taxonomy" id="762845"/>
    <lineage>
        <taxon>Bacteria</taxon>
        <taxon>Bacillati</taxon>
        <taxon>Bacillota</taxon>
        <taxon>Bacilli</taxon>
        <taxon>Lactobacillales</taxon>
        <taxon>Enterococcaceae</taxon>
        <taxon>Enterococcus</taxon>
    </lineage>
</organism>
<sequence length="71" mass="8077">MEKTVGKCFRAKNENYIDTVRILGSPYTYKVVGGVPEKDAMLQVVDFTENFLLVVVDNSLFESDVNFIVNR</sequence>
<evidence type="ECO:0000313" key="1">
    <source>
        <dbReference type="EMBL" id="OEH83337.1"/>
    </source>
</evidence>
<protein>
    <submittedName>
        <fullName evidence="1">Uncharacterized protein</fullName>
    </submittedName>
</protein>
<comment type="caution">
    <text evidence="1">The sequence shown here is derived from an EMBL/GenBank/DDBJ whole genome shotgun (WGS) entry which is preliminary data.</text>
</comment>
<dbReference type="OrthoDB" id="2187473at2"/>
<dbReference type="AlphaFoldDB" id="A0A1E5KZL5"/>
<proteinExistence type="predicted"/>
<accession>A0A1E5KZL5</accession>
<name>A0A1E5KZL5_9ENTE</name>
<dbReference type="RefSeq" id="WP_069697760.1">
    <property type="nucleotide sequence ID" value="NZ_JAGGMA010000018.1"/>
</dbReference>
<reference evidence="1 2" key="1">
    <citation type="submission" date="2016-09" db="EMBL/GenBank/DDBJ databases">
        <authorList>
            <person name="Capua I."/>
            <person name="De Benedictis P."/>
            <person name="Joannis T."/>
            <person name="Lombin L.H."/>
            <person name="Cattoli G."/>
        </authorList>
    </citation>
    <scope>NUCLEOTIDE SEQUENCE [LARGE SCALE GENOMIC DNA]</scope>
    <source>
        <strain evidence="1 2">LMG 25899</strain>
    </source>
</reference>
<dbReference type="Proteomes" id="UP000095256">
    <property type="component" value="Unassembled WGS sequence"/>
</dbReference>
<evidence type="ECO:0000313" key="2">
    <source>
        <dbReference type="Proteomes" id="UP000095256"/>
    </source>
</evidence>
<dbReference type="STRING" id="762845.BCR26_10415"/>
<dbReference type="EMBL" id="MIEK01000009">
    <property type="protein sequence ID" value="OEH83337.1"/>
    <property type="molecule type" value="Genomic_DNA"/>
</dbReference>
<gene>
    <name evidence="1" type="ORF">BCR26_10415</name>
</gene>